<protein>
    <submittedName>
        <fullName evidence="5">Glycogen operon protein GlgX homolog</fullName>
    </submittedName>
</protein>
<reference evidence="6" key="1">
    <citation type="journal article" date="2019" name="Int. J. Syst. Evol. Microbiol.">
        <title>The Global Catalogue of Microorganisms (GCM) 10K type strain sequencing project: providing services to taxonomists for standard genome sequencing and annotation.</title>
        <authorList>
            <consortium name="The Broad Institute Genomics Platform"/>
            <consortium name="The Broad Institute Genome Sequencing Center for Infectious Disease"/>
            <person name="Wu L."/>
            <person name="Ma J."/>
        </authorList>
    </citation>
    <scope>NUCLEOTIDE SEQUENCE [LARGE SCALE GENOMIC DNA]</scope>
    <source>
        <strain evidence="6">CGMCC 1.15439</strain>
    </source>
</reference>
<dbReference type="RefSeq" id="WP_188794180.1">
    <property type="nucleotide sequence ID" value="NZ_BMJA01000001.1"/>
</dbReference>
<evidence type="ECO:0000256" key="1">
    <source>
        <dbReference type="ARBA" id="ARBA00008061"/>
    </source>
</evidence>
<dbReference type="CDD" id="cd02856">
    <property type="entry name" value="E_set_GDE_Isoamylase_N"/>
    <property type="match status" value="1"/>
</dbReference>
<dbReference type="InterPro" id="IPR013783">
    <property type="entry name" value="Ig-like_fold"/>
</dbReference>
<dbReference type="Pfam" id="PF21331">
    <property type="entry name" value="Isoamylase_C"/>
    <property type="match status" value="1"/>
</dbReference>
<evidence type="ECO:0000259" key="4">
    <source>
        <dbReference type="SMART" id="SM00642"/>
    </source>
</evidence>
<dbReference type="Gene3D" id="3.20.20.80">
    <property type="entry name" value="Glycosidases"/>
    <property type="match status" value="1"/>
</dbReference>
<dbReference type="InterPro" id="IPR004193">
    <property type="entry name" value="Glyco_hydro_13_N"/>
</dbReference>
<comment type="similarity">
    <text evidence="1">Belongs to the glycosyl hydrolase 13 family.</text>
</comment>
<evidence type="ECO:0000313" key="6">
    <source>
        <dbReference type="Proteomes" id="UP000620046"/>
    </source>
</evidence>
<accession>A0ABQ1FWY8</accession>
<comment type="caution">
    <text evidence="5">The sequence shown here is derived from an EMBL/GenBank/DDBJ whole genome shotgun (WGS) entry which is preliminary data.</text>
</comment>
<dbReference type="Pfam" id="PF02922">
    <property type="entry name" value="CBM_48"/>
    <property type="match status" value="1"/>
</dbReference>
<dbReference type="Pfam" id="PF00128">
    <property type="entry name" value="Alpha-amylase"/>
    <property type="match status" value="1"/>
</dbReference>
<dbReference type="InterPro" id="IPR017853">
    <property type="entry name" value="GH"/>
</dbReference>
<dbReference type="CDD" id="cd11326">
    <property type="entry name" value="AmyAc_Glg_debranch"/>
    <property type="match status" value="1"/>
</dbReference>
<gene>
    <name evidence="5" type="primary">glgX</name>
    <name evidence="5" type="ORF">GCM10010981_21420</name>
</gene>
<name>A0ABQ1FWY8_9GAMM</name>
<dbReference type="SMART" id="SM00642">
    <property type="entry name" value="Aamy"/>
    <property type="match status" value="1"/>
</dbReference>
<dbReference type="SUPFAM" id="SSF51445">
    <property type="entry name" value="(Trans)glycosidases"/>
    <property type="match status" value="1"/>
</dbReference>
<keyword evidence="2" id="KW-0326">Glycosidase</keyword>
<dbReference type="InterPro" id="IPR014756">
    <property type="entry name" value="Ig_E-set"/>
</dbReference>
<keyword evidence="2" id="KW-0378">Hydrolase</keyword>
<dbReference type="PANTHER" id="PTHR43002">
    <property type="entry name" value="GLYCOGEN DEBRANCHING ENZYME"/>
    <property type="match status" value="1"/>
</dbReference>
<dbReference type="InterPro" id="IPR044505">
    <property type="entry name" value="GlgX_Isoamylase_N_E_set"/>
</dbReference>
<keyword evidence="6" id="KW-1185">Reference proteome</keyword>
<dbReference type="SUPFAM" id="SSF51011">
    <property type="entry name" value="Glycosyl hydrolase domain"/>
    <property type="match status" value="1"/>
</dbReference>
<dbReference type="Gene3D" id="2.60.40.1180">
    <property type="entry name" value="Golgi alpha-mannosidase II"/>
    <property type="match status" value="1"/>
</dbReference>
<dbReference type="InterPro" id="IPR048644">
    <property type="entry name" value="Isoamylase_C"/>
</dbReference>
<dbReference type="InterPro" id="IPR013780">
    <property type="entry name" value="Glyco_hydro_b"/>
</dbReference>
<feature type="signal peptide" evidence="3">
    <location>
        <begin position="1"/>
        <end position="26"/>
    </location>
</feature>
<evidence type="ECO:0000256" key="2">
    <source>
        <dbReference type="ARBA" id="ARBA00023295"/>
    </source>
</evidence>
<sequence length="785" mass="84962">MKCPKMLAVLLACASLAAIPAMPAHAAINSMSLGASYNAQQTQITFRVYSSQATRMVLYLYSAGYGVQESATYALTNESGGVWQVVVPVSAIQNAGITGSVYYGYRAWGPNWPYNSSWTKGSSAGFVSDVDSSGNRFDPNKLLLDPYAKEISQDPLNTNNQDADIFATGGTVDSAFGVAYRLIDSGTYAPKGIVLAPGTQSTGTKPTRAQKDDVIYEVNVRGFTKQDSSIASQYQGTYYGAGLKASYLATLGVTAVEFLPLQETQNDANDVVPNSDANQNYWGYMTEDFFAPDRRYAYNKSAGGPTAEFQQMVQAFHNAGIKVYMDVVYNHTAEGGTWSSTDPTTATEYSWRGLDNTTYYELTSGNQYFYDNTGVGGNYNTYNTVAQNLIIDSLAYWSNTMGVDGFRFDEGPILGNACLNGAAESGAPNCPNGGFNFDASDPNVAINRILSEFTVRPAAGGSGLDLYAEPWAASGSNEYQLGGFPKGWSEWNGLFRDSVRQAQNELGNMTIYITQDANDFSGSSNLFQASGRSPWNSTNFIDIHDGLTLDDVYSCNGPNNSQAWPYGPSDGGISNNYSWDQGMSAGTGTAVDQRRAARTGLAFVMLSAGTPMMQGGDEYLRSLKCNNNAYNLDSTANWLNYSWTTDQSNFYNFAQRLIAFRKAHPALRPATWYTSSQVVWYEPSGAVADSSYWNNTSNYAIAYTVNGSSFGDSNSMYIAYNGWSGSVTFTLPAPPTGTNWYRVTDTCDWNDGPNTFVTPGNETLIGGAGATYGQCGQSLLLLIAK</sequence>
<dbReference type="Gene3D" id="2.60.40.10">
    <property type="entry name" value="Immunoglobulins"/>
    <property type="match status" value="1"/>
</dbReference>
<feature type="chain" id="PRO_5045161394" evidence="3">
    <location>
        <begin position="27"/>
        <end position="785"/>
    </location>
</feature>
<evidence type="ECO:0000256" key="3">
    <source>
        <dbReference type="SAM" id="SignalP"/>
    </source>
</evidence>
<dbReference type="InterPro" id="IPR006047">
    <property type="entry name" value="GH13_cat_dom"/>
</dbReference>
<keyword evidence="3" id="KW-0732">Signal</keyword>
<dbReference type="SUPFAM" id="SSF81296">
    <property type="entry name" value="E set domains"/>
    <property type="match status" value="1"/>
</dbReference>
<evidence type="ECO:0000313" key="5">
    <source>
        <dbReference type="EMBL" id="GGA32006.1"/>
    </source>
</evidence>
<dbReference type="Proteomes" id="UP000620046">
    <property type="component" value="Unassembled WGS sequence"/>
</dbReference>
<proteinExistence type="inferred from homology"/>
<organism evidence="5 6">
    <name type="scientific">Dyella nitratireducens</name>
    <dbReference type="NCBI Taxonomy" id="1849580"/>
    <lineage>
        <taxon>Bacteria</taxon>
        <taxon>Pseudomonadati</taxon>
        <taxon>Pseudomonadota</taxon>
        <taxon>Gammaproteobacteria</taxon>
        <taxon>Lysobacterales</taxon>
        <taxon>Rhodanobacteraceae</taxon>
        <taxon>Dyella</taxon>
    </lineage>
</organism>
<dbReference type="EMBL" id="BMJA01000001">
    <property type="protein sequence ID" value="GGA32006.1"/>
    <property type="molecule type" value="Genomic_DNA"/>
</dbReference>
<feature type="domain" description="Glycosyl hydrolase family 13 catalytic" evidence="4">
    <location>
        <begin position="217"/>
        <end position="661"/>
    </location>
</feature>